<comment type="caution">
    <text evidence="2">The sequence shown here is derived from an EMBL/GenBank/DDBJ whole genome shotgun (WGS) entry which is preliminary data.</text>
</comment>
<dbReference type="EMBL" id="SRLO01000251">
    <property type="protein sequence ID" value="TNN64531.1"/>
    <property type="molecule type" value="Genomic_DNA"/>
</dbReference>
<sequence length="233" mass="25288">MGRMDVSLTDVWHSADITAASRRLLDVRKLASAMSWKRREAEKYHPNELQSHYQHSWSSAVTDLVQAVEQVAQAGPLQGRGRVEGVEAGGEGVVALLQHGLQQGQRLGQLSMPSDRIFFSRLRVFPTHSASLLDSSTTALSEPLPPETPTGDGEDLTDVDPEQAEAAGAHEAEPLQVQQGGRVLEALQPPQLLHAQDQGSLEFRCKETNQNQGLDEPAGEETLPCGGSYLYSS</sequence>
<feature type="region of interest" description="Disordered" evidence="1">
    <location>
        <begin position="207"/>
        <end position="233"/>
    </location>
</feature>
<keyword evidence="3" id="KW-1185">Reference proteome</keyword>
<dbReference type="Proteomes" id="UP000314294">
    <property type="component" value="Unassembled WGS sequence"/>
</dbReference>
<evidence type="ECO:0000313" key="2">
    <source>
        <dbReference type="EMBL" id="TNN64531.1"/>
    </source>
</evidence>
<organism evidence="2 3">
    <name type="scientific">Liparis tanakae</name>
    <name type="common">Tanaka's snailfish</name>
    <dbReference type="NCBI Taxonomy" id="230148"/>
    <lineage>
        <taxon>Eukaryota</taxon>
        <taxon>Metazoa</taxon>
        <taxon>Chordata</taxon>
        <taxon>Craniata</taxon>
        <taxon>Vertebrata</taxon>
        <taxon>Euteleostomi</taxon>
        <taxon>Actinopterygii</taxon>
        <taxon>Neopterygii</taxon>
        <taxon>Teleostei</taxon>
        <taxon>Neoteleostei</taxon>
        <taxon>Acanthomorphata</taxon>
        <taxon>Eupercaria</taxon>
        <taxon>Perciformes</taxon>
        <taxon>Cottioidei</taxon>
        <taxon>Cottales</taxon>
        <taxon>Liparidae</taxon>
        <taxon>Liparis</taxon>
    </lineage>
</organism>
<name>A0A4Z2HFZ6_9TELE</name>
<feature type="region of interest" description="Disordered" evidence="1">
    <location>
        <begin position="135"/>
        <end position="158"/>
    </location>
</feature>
<gene>
    <name evidence="2" type="ORF">EYF80_025279</name>
</gene>
<evidence type="ECO:0000313" key="3">
    <source>
        <dbReference type="Proteomes" id="UP000314294"/>
    </source>
</evidence>
<reference evidence="2 3" key="1">
    <citation type="submission" date="2019-03" db="EMBL/GenBank/DDBJ databases">
        <title>First draft genome of Liparis tanakae, snailfish: a comprehensive survey of snailfish specific genes.</title>
        <authorList>
            <person name="Kim W."/>
            <person name="Song I."/>
            <person name="Jeong J.-H."/>
            <person name="Kim D."/>
            <person name="Kim S."/>
            <person name="Ryu S."/>
            <person name="Song J.Y."/>
            <person name="Lee S.K."/>
        </authorList>
    </citation>
    <scope>NUCLEOTIDE SEQUENCE [LARGE SCALE GENOMIC DNA]</scope>
    <source>
        <tissue evidence="2">Muscle</tissue>
    </source>
</reference>
<evidence type="ECO:0000256" key="1">
    <source>
        <dbReference type="SAM" id="MobiDB-lite"/>
    </source>
</evidence>
<accession>A0A4Z2HFZ6</accession>
<proteinExistence type="predicted"/>
<protein>
    <submittedName>
        <fullName evidence="2">Uncharacterized protein</fullName>
    </submittedName>
</protein>
<dbReference type="AlphaFoldDB" id="A0A4Z2HFZ6"/>